<evidence type="ECO:0000313" key="3">
    <source>
        <dbReference type="EMBL" id="AGA28019.1"/>
    </source>
</evidence>
<dbReference type="eggNOG" id="COG0673">
    <property type="taxonomic scope" value="Bacteria"/>
</dbReference>
<evidence type="ECO:0000313" key="4">
    <source>
        <dbReference type="Proteomes" id="UP000010798"/>
    </source>
</evidence>
<dbReference type="EMBL" id="CP003364">
    <property type="protein sequence ID" value="AGA28019.1"/>
    <property type="molecule type" value="Genomic_DNA"/>
</dbReference>
<dbReference type="InterPro" id="IPR050463">
    <property type="entry name" value="Gfo/Idh/MocA_oxidrdct_glycsds"/>
</dbReference>
<dbReference type="RefSeq" id="WP_015247158.1">
    <property type="nucleotide sequence ID" value="NC_019892.1"/>
</dbReference>
<dbReference type="SUPFAM" id="SSF51735">
    <property type="entry name" value="NAD(P)-binding Rossmann-fold domains"/>
    <property type="match status" value="1"/>
</dbReference>
<dbReference type="InterPro" id="IPR006311">
    <property type="entry name" value="TAT_signal"/>
</dbReference>
<organism evidence="3 4">
    <name type="scientific">Singulisphaera acidiphila (strain ATCC BAA-1392 / DSM 18658 / VKM B-2454 / MOB10)</name>
    <dbReference type="NCBI Taxonomy" id="886293"/>
    <lineage>
        <taxon>Bacteria</taxon>
        <taxon>Pseudomonadati</taxon>
        <taxon>Planctomycetota</taxon>
        <taxon>Planctomycetia</taxon>
        <taxon>Isosphaerales</taxon>
        <taxon>Isosphaeraceae</taxon>
        <taxon>Singulisphaera</taxon>
    </lineage>
</organism>
<dbReference type="SUPFAM" id="SSF55347">
    <property type="entry name" value="Glyceraldehyde-3-phosphate dehydrogenase-like, C-terminal domain"/>
    <property type="match status" value="1"/>
</dbReference>
<dbReference type="HOGENOM" id="CLU_640667_0_0_0"/>
<keyword evidence="4" id="KW-1185">Reference proteome</keyword>
<dbReference type="STRING" id="886293.Sinac_3786"/>
<dbReference type="InterPro" id="IPR055170">
    <property type="entry name" value="GFO_IDH_MocA-like_dom"/>
</dbReference>
<dbReference type="KEGG" id="saci:Sinac_3786"/>
<proteinExistence type="predicted"/>
<dbReference type="PANTHER" id="PTHR43818">
    <property type="entry name" value="BCDNA.GH03377"/>
    <property type="match status" value="1"/>
</dbReference>
<reference evidence="3 4" key="1">
    <citation type="submission" date="2012-02" db="EMBL/GenBank/DDBJ databases">
        <title>Complete sequence of chromosome of Singulisphaera acidiphila DSM 18658.</title>
        <authorList>
            <consortium name="US DOE Joint Genome Institute (JGI-PGF)"/>
            <person name="Lucas S."/>
            <person name="Copeland A."/>
            <person name="Lapidus A."/>
            <person name="Glavina del Rio T."/>
            <person name="Dalin E."/>
            <person name="Tice H."/>
            <person name="Bruce D."/>
            <person name="Goodwin L."/>
            <person name="Pitluck S."/>
            <person name="Peters L."/>
            <person name="Ovchinnikova G."/>
            <person name="Chertkov O."/>
            <person name="Kyrpides N."/>
            <person name="Mavromatis K."/>
            <person name="Ivanova N."/>
            <person name="Brettin T."/>
            <person name="Detter J.C."/>
            <person name="Han C."/>
            <person name="Larimer F."/>
            <person name="Land M."/>
            <person name="Hauser L."/>
            <person name="Markowitz V."/>
            <person name="Cheng J.-F."/>
            <person name="Hugenholtz P."/>
            <person name="Woyke T."/>
            <person name="Wu D."/>
            <person name="Tindall B."/>
            <person name="Pomrenke H."/>
            <person name="Brambilla E."/>
            <person name="Klenk H.-P."/>
            <person name="Eisen J.A."/>
        </authorList>
    </citation>
    <scope>NUCLEOTIDE SEQUENCE [LARGE SCALE GENOMIC DNA]</scope>
    <source>
        <strain evidence="4">ATCC BAA-1392 / DSM 18658 / VKM B-2454 / MOB10</strain>
    </source>
</reference>
<name>L0DF59_SINAD</name>
<dbReference type="PANTHER" id="PTHR43818:SF5">
    <property type="entry name" value="OXIDOREDUCTASE FAMILY PROTEIN"/>
    <property type="match status" value="1"/>
</dbReference>
<dbReference type="GO" id="GO:0000166">
    <property type="term" value="F:nucleotide binding"/>
    <property type="evidence" value="ECO:0007669"/>
    <property type="project" value="InterPro"/>
</dbReference>
<dbReference type="Pfam" id="PF01408">
    <property type="entry name" value="GFO_IDH_MocA"/>
    <property type="match status" value="1"/>
</dbReference>
<dbReference type="InterPro" id="IPR036291">
    <property type="entry name" value="NAD(P)-bd_dom_sf"/>
</dbReference>
<evidence type="ECO:0000259" key="2">
    <source>
        <dbReference type="Pfam" id="PF22725"/>
    </source>
</evidence>
<dbReference type="PROSITE" id="PS51318">
    <property type="entry name" value="TAT"/>
    <property type="match status" value="1"/>
</dbReference>
<dbReference type="Gene3D" id="3.30.360.10">
    <property type="entry name" value="Dihydrodipicolinate Reductase, domain 2"/>
    <property type="match status" value="1"/>
</dbReference>
<gene>
    <name evidence="3" type="ordered locus">Sinac_3786</name>
</gene>
<dbReference type="Gene3D" id="3.40.50.720">
    <property type="entry name" value="NAD(P)-binding Rossmann-like Domain"/>
    <property type="match status" value="1"/>
</dbReference>
<feature type="domain" description="Gfo/Idh/MocA-like oxidoreductase N-terminal" evidence="1">
    <location>
        <begin position="36"/>
        <end position="161"/>
    </location>
</feature>
<protein>
    <submittedName>
        <fullName evidence="3">Putative dehydrogenase</fullName>
    </submittedName>
</protein>
<dbReference type="InterPro" id="IPR000683">
    <property type="entry name" value="Gfo/Idh/MocA-like_OxRdtase_N"/>
</dbReference>
<dbReference type="AlphaFoldDB" id="L0DF59"/>
<feature type="domain" description="GFO/IDH/MocA-like oxidoreductase" evidence="2">
    <location>
        <begin position="180"/>
        <end position="311"/>
    </location>
</feature>
<dbReference type="Proteomes" id="UP000010798">
    <property type="component" value="Chromosome"/>
</dbReference>
<sequence>MRPAVNRREFLGSVGAGLAVAAGSSAVAESTAGRPIRFGLIGCGNRGPHDATGLITQAGAQLVALADLFEDKVTKIRPTLDGVLKAKGLPPVAPDRLYHGPQSALRLAESDLDAVLIAITPYYYPAVLEMIAGTGRHIYCEKPVAVDVPGCLRVIELAKRFEGKIVFHVGMQVPWASAMQEMVKRIHAGAIGEIVTAQSFFYFGGGGLVAPPNVGPDEARIRRWTGDRILSGDIVVEQNVHGIDKINWILKGHPISAFAKGGRKARTDFGDVWDHYVGALTYPNDVVVNFQSTQFPPSLGDAGERFFGTRGVSESHYSGGVKIFGESPWDSGANEIVTDAEANKYRAFIEDIRTGNLRNEAFRGAESALSAILIRTAAYQGREVTWDAMLKSGEALDARIDLKQFETRS</sequence>
<evidence type="ECO:0000259" key="1">
    <source>
        <dbReference type="Pfam" id="PF01408"/>
    </source>
</evidence>
<dbReference type="Pfam" id="PF22725">
    <property type="entry name" value="GFO_IDH_MocA_C3"/>
    <property type="match status" value="1"/>
</dbReference>
<accession>L0DF59</accession>